<dbReference type="EMBL" id="MK504443">
    <property type="protein sequence ID" value="QBJ03431.1"/>
    <property type="molecule type" value="Genomic_DNA"/>
</dbReference>
<accession>A0A4Y5FEF7</accession>
<sequence>MATEADLIQKFKDLNIPVGSDFEELIHAAFAGSNLADIVNSYDSRIATLENDLSTAKGSIQSNTDNKVTDNKDNTITANNSIYDLSKSGLTPLQVTMLGSFNNLPLGVMFVDGTIVTDGPDSVHSYTVITTYSAYYGGRKVQIAIADNTNLMFLRTFLEDINKWNSWTKLADDSKVAHLSGANNFDTIPTVNNNPLLLASSLPSDLARTSQQTNFTAGLQSNGTAVATQTDVTTAVNTATENMADTTKATNFTAGLKSGGVDVATAADLKSIEDASWHMKSLPDVPALKNISLLYQVDDINKKMNIVLNGSYSSVTAEDSTGLLIADFSDIIQGITAISMKNNTNKSGFYCYDQSMQQSPNVTNQVNIVFSGTKLYMNTGSTSYPRLQISGADYLCLMYGSTISYTELV</sequence>
<proteinExistence type="predicted"/>
<evidence type="ECO:0000313" key="2">
    <source>
        <dbReference type="Proteomes" id="UP000308874"/>
    </source>
</evidence>
<name>A0A4Y5FEF7_9CAUD</name>
<dbReference type="Proteomes" id="UP000308874">
    <property type="component" value="Segment"/>
</dbReference>
<organism evidence="1 2">
    <name type="scientific">Lactobacillus phage 521B</name>
    <dbReference type="NCBI Taxonomy" id="2510942"/>
    <lineage>
        <taxon>Viruses</taxon>
        <taxon>Duplodnaviria</taxon>
        <taxon>Heunggongvirae</taxon>
        <taxon>Uroviricota</taxon>
        <taxon>Caudoviricetes</taxon>
        <taxon>Herelleviridae</taxon>
        <taxon>Tybeckvirus</taxon>
        <taxon>Tybeckvirus tv521B</taxon>
    </lineage>
</organism>
<gene>
    <name evidence="1" type="ORF">B521_0081</name>
</gene>
<reference evidence="1 2" key="1">
    <citation type="submission" date="2019-02" db="EMBL/GenBank/DDBJ databases">
        <title>Isolation of virulent Lactobacillus brevis phages.</title>
        <authorList>
            <person name="Feyereisen M."/>
            <person name="Mahony J."/>
            <person name="O'Sullivan T."/>
            <person name="van Sinderen D."/>
        </authorList>
    </citation>
    <scope>NUCLEOTIDE SEQUENCE [LARGE SCALE GENOMIC DNA]</scope>
</reference>
<keyword evidence="2" id="KW-1185">Reference proteome</keyword>
<protein>
    <submittedName>
        <fullName evidence="1">Putative capsid protein</fullName>
    </submittedName>
</protein>
<evidence type="ECO:0000313" key="1">
    <source>
        <dbReference type="EMBL" id="QBJ03431.1"/>
    </source>
</evidence>